<comment type="caution">
    <text evidence="2">The sequence shown here is derived from an EMBL/GenBank/DDBJ whole genome shotgun (WGS) entry which is preliminary data.</text>
</comment>
<sequence>METNLTPAARLTRIFQIGLLCAAAFSSTLAHGQEAPARATFIGLSAGAGISLAPGSMQQLDMSQGSYLAPTGSPGAGLAVALLTRVQRGRWFAQPELRYQEVNSAPFEYPGGGGGYGSLFSGRPKRGFHARQLAVSALGGYSFGPHKQYYALLGPAVAFRQGNDGVATPNPADGANGSYAYVMDQAPEKTQVQLHAGVGRWGKHFDVELRYAYGLTPLVRQLDFNNQTYDFKVRASTLMLTLGYHLPL</sequence>
<gene>
    <name evidence="2" type="ORF">Q5H92_11620</name>
</gene>
<evidence type="ECO:0000313" key="3">
    <source>
        <dbReference type="Proteomes" id="UP001167796"/>
    </source>
</evidence>
<evidence type="ECO:0000313" key="2">
    <source>
        <dbReference type="EMBL" id="MDO7847009.1"/>
    </source>
</evidence>
<dbReference type="Proteomes" id="UP001167796">
    <property type="component" value="Unassembled WGS sequence"/>
</dbReference>
<dbReference type="EMBL" id="JAUQSX010000005">
    <property type="protein sequence ID" value="MDO7847009.1"/>
    <property type="molecule type" value="Genomic_DNA"/>
</dbReference>
<protein>
    <recommendedName>
        <fullName evidence="4">Outer membrane protein beta-barrel domain-containing protein</fullName>
    </recommendedName>
</protein>
<feature type="signal peptide" evidence="1">
    <location>
        <begin position="1"/>
        <end position="32"/>
    </location>
</feature>
<feature type="chain" id="PRO_5047217801" description="Outer membrane protein beta-barrel domain-containing protein" evidence="1">
    <location>
        <begin position="33"/>
        <end position="248"/>
    </location>
</feature>
<accession>A0ABT9ACD7</accession>
<evidence type="ECO:0000256" key="1">
    <source>
        <dbReference type="SAM" id="SignalP"/>
    </source>
</evidence>
<reference evidence="2" key="1">
    <citation type="submission" date="2023-07" db="EMBL/GenBank/DDBJ databases">
        <authorList>
            <person name="Kim M.K."/>
        </authorList>
    </citation>
    <scope>NUCLEOTIDE SEQUENCE</scope>
    <source>
        <strain evidence="2">M29</strain>
    </source>
</reference>
<organism evidence="2 3">
    <name type="scientific">Hymenobacter mellowenesis</name>
    <dbReference type="NCBI Taxonomy" id="3063995"/>
    <lineage>
        <taxon>Bacteria</taxon>
        <taxon>Pseudomonadati</taxon>
        <taxon>Bacteroidota</taxon>
        <taxon>Cytophagia</taxon>
        <taxon>Cytophagales</taxon>
        <taxon>Hymenobacteraceae</taxon>
        <taxon>Hymenobacter</taxon>
    </lineage>
</organism>
<name>A0ABT9ACD7_9BACT</name>
<keyword evidence="1" id="KW-0732">Signal</keyword>
<evidence type="ECO:0008006" key="4">
    <source>
        <dbReference type="Google" id="ProtNLM"/>
    </source>
</evidence>
<keyword evidence="3" id="KW-1185">Reference proteome</keyword>
<dbReference type="RefSeq" id="WP_305011692.1">
    <property type="nucleotide sequence ID" value="NZ_JAUQSX010000005.1"/>
</dbReference>
<proteinExistence type="predicted"/>